<evidence type="ECO:0000313" key="3">
    <source>
        <dbReference type="Proteomes" id="UP000194236"/>
    </source>
</evidence>
<dbReference type="SUPFAM" id="SSF54695">
    <property type="entry name" value="POZ domain"/>
    <property type="match status" value="1"/>
</dbReference>
<dbReference type="PROSITE" id="PS50097">
    <property type="entry name" value="BTB"/>
    <property type="match status" value="1"/>
</dbReference>
<dbReference type="OrthoDB" id="6435570at2759"/>
<feature type="domain" description="BTB" evidence="1">
    <location>
        <begin position="9"/>
        <end position="76"/>
    </location>
</feature>
<keyword evidence="3" id="KW-1185">Reference proteome</keyword>
<dbReference type="AlphaFoldDB" id="A0A1Y3BJS6"/>
<dbReference type="Proteomes" id="UP000194236">
    <property type="component" value="Unassembled WGS sequence"/>
</dbReference>
<evidence type="ECO:0000313" key="2">
    <source>
        <dbReference type="EMBL" id="OTF81200.1"/>
    </source>
</evidence>
<dbReference type="Gene3D" id="3.30.710.10">
    <property type="entry name" value="Potassium Channel Kv1.1, Chain A"/>
    <property type="match status" value="1"/>
</dbReference>
<dbReference type="CDD" id="cd18186">
    <property type="entry name" value="BTB_POZ_ZBTB_KLHL-like"/>
    <property type="match status" value="1"/>
</dbReference>
<dbReference type="InterPro" id="IPR000210">
    <property type="entry name" value="BTB/POZ_dom"/>
</dbReference>
<dbReference type="PANTHER" id="PTHR24413">
    <property type="entry name" value="SPECKLE-TYPE POZ PROTEIN"/>
    <property type="match status" value="1"/>
</dbReference>
<comment type="caution">
    <text evidence="2">The sequence shown here is derived from an EMBL/GenBank/DDBJ whole genome shotgun (WGS) entry which is preliminary data.</text>
</comment>
<gene>
    <name evidence="2" type="ORF">BLA29_013001</name>
</gene>
<dbReference type="EMBL" id="MUJZ01014806">
    <property type="protein sequence ID" value="OTF81200.1"/>
    <property type="molecule type" value="Genomic_DNA"/>
</dbReference>
<sequence>MQNFSHSLSDVIIELSDGRHYYAHSWVLAFRSCYFQRMLQSQLGESQTRCIRIEDEPYLIEQLLRYLYLGQVKFDNLQQLLCLCLTGK</sequence>
<name>A0A1Y3BJS6_EURMA</name>
<evidence type="ECO:0000259" key="1">
    <source>
        <dbReference type="PROSITE" id="PS50097"/>
    </source>
</evidence>
<proteinExistence type="predicted"/>
<protein>
    <recommendedName>
        <fullName evidence="1">BTB domain-containing protein</fullName>
    </recommendedName>
</protein>
<dbReference type="InterPro" id="IPR011333">
    <property type="entry name" value="SKP1/BTB/POZ_sf"/>
</dbReference>
<accession>A0A1Y3BJS6</accession>
<dbReference type="Pfam" id="PF00651">
    <property type="entry name" value="BTB"/>
    <property type="match status" value="1"/>
</dbReference>
<reference evidence="2 3" key="1">
    <citation type="submission" date="2017-03" db="EMBL/GenBank/DDBJ databases">
        <title>Genome Survey of Euroglyphus maynei.</title>
        <authorList>
            <person name="Arlian L.G."/>
            <person name="Morgan M.S."/>
            <person name="Rider S.D."/>
        </authorList>
    </citation>
    <scope>NUCLEOTIDE SEQUENCE [LARGE SCALE GENOMIC DNA]</scope>
    <source>
        <strain evidence="2">Arlian Lab</strain>
        <tissue evidence="2">Whole body</tissue>
    </source>
</reference>
<organism evidence="2 3">
    <name type="scientific">Euroglyphus maynei</name>
    <name type="common">Mayne's house dust mite</name>
    <dbReference type="NCBI Taxonomy" id="6958"/>
    <lineage>
        <taxon>Eukaryota</taxon>
        <taxon>Metazoa</taxon>
        <taxon>Ecdysozoa</taxon>
        <taxon>Arthropoda</taxon>
        <taxon>Chelicerata</taxon>
        <taxon>Arachnida</taxon>
        <taxon>Acari</taxon>
        <taxon>Acariformes</taxon>
        <taxon>Sarcoptiformes</taxon>
        <taxon>Astigmata</taxon>
        <taxon>Psoroptidia</taxon>
        <taxon>Analgoidea</taxon>
        <taxon>Pyroglyphidae</taxon>
        <taxon>Pyroglyphinae</taxon>
        <taxon>Euroglyphus</taxon>
    </lineage>
</organism>